<dbReference type="Pfam" id="PF06869">
    <property type="entry name" value="DUF1258"/>
    <property type="match status" value="1"/>
</dbReference>
<dbReference type="InterPro" id="IPR009667">
    <property type="entry name" value="DUF1258"/>
</dbReference>
<feature type="non-terminal residue" evidence="1">
    <location>
        <position position="1"/>
    </location>
</feature>
<sequence>MEVTDFAGPQSQNFSASDFSGARDFSAQSKDFGTTTFLTGEFNQPLEANVQTVETFAYHSKEFGATSSKFNATNIPSTCHGKKFHSEMKQTPIDISAKGIESNIPNIFTSQSENVLASEQFSSTMTLAEQGLAQDSFRILKDTHDTFSELFPSYSSFLSKGFSGIGTEGSQNVECISETFESAPDISFKPAYFEQPAEEDLDDQPVSNSTSSNVLGSDEIYPGSRLSVHESVMAILTFAQTERLTGAAVGRLLSLIDIHCPAKNNLVKSTAQLFGHLDYLNSDFEMSFYCNLCWRARVSPQDLCDKCKDPKRKVHFFVHFSLAEQLKSLYKRPQFIEALKYRHTRSKLNENAIEDVIDGDLYKEALKGFLSDPDNLSMMWYTDGIQLFESTSFSVWPQFFVFLELPPDQRFKPENMLLAGLWGSRDHPHPNIVLRHIVNDLLILREKVVEVVLPSNETRVVKVCCLCGTCDSPAKAAFMGMKGHAGYYSCPVCYNKGLKSEASGNVMVFPFEKEFLMRSSPEGYSDLVTNSLKQYKTTKVKDEACKGIQGPTLLSFVFYLCMFKSLAIDSMHCIYMGVVKQLCHLWFDSTFSKQPFSLRDKLAEVDQLIFNIQVPQFVQRLPVSVDKLSFWKASLCLNSFFHIMLPVLKTVMTENYFEHLLLLVDSVALLNSSSVTLVDIERADSMLCKFVEDFSKYYNLRNMSLNVHLSRHLAAAVKNLGPLWSTSCFPFEDFNGKLINLSHGTSDSLLQISRRFPILTASAREFCEQLVKKWKRYHIKEKLSDQTFVVGFFDHSLMYSTELSQILLEKLKYLPIFHTFPKMYHNKQLFVASSYTRSVRKSSTVQYVTDAGIKYGDILTFVKVETSPSNPACPAQVSYLCKIVDVFRYDLVPIISLKSVCFYVSVDGANYISNVLNAFE</sequence>
<comment type="caution">
    <text evidence="1">The sequence shown here is derived from an EMBL/GenBank/DDBJ whole genome shotgun (WGS) entry which is preliminary data.</text>
</comment>
<dbReference type="PANTHER" id="PTHR46579">
    <property type="entry name" value="F5/8 TYPE C DOMAIN-CONTAINING PROTEIN-RELATED"/>
    <property type="match status" value="1"/>
</dbReference>
<dbReference type="Proteomes" id="UP001219518">
    <property type="component" value="Unassembled WGS sequence"/>
</dbReference>
<accession>A0AAE1GUV3</accession>
<gene>
    <name evidence="1" type="ORF">KUF71_019784</name>
</gene>
<proteinExistence type="predicted"/>
<evidence type="ECO:0000313" key="1">
    <source>
        <dbReference type="EMBL" id="KAK3909775.1"/>
    </source>
</evidence>
<dbReference type="EMBL" id="JAHWGI010000121">
    <property type="protein sequence ID" value="KAK3909775.1"/>
    <property type="molecule type" value="Genomic_DNA"/>
</dbReference>
<organism evidence="1 2">
    <name type="scientific">Frankliniella fusca</name>
    <dbReference type="NCBI Taxonomy" id="407009"/>
    <lineage>
        <taxon>Eukaryota</taxon>
        <taxon>Metazoa</taxon>
        <taxon>Ecdysozoa</taxon>
        <taxon>Arthropoda</taxon>
        <taxon>Hexapoda</taxon>
        <taxon>Insecta</taxon>
        <taxon>Pterygota</taxon>
        <taxon>Neoptera</taxon>
        <taxon>Paraneoptera</taxon>
        <taxon>Thysanoptera</taxon>
        <taxon>Terebrantia</taxon>
        <taxon>Thripoidea</taxon>
        <taxon>Thripidae</taxon>
        <taxon>Frankliniella</taxon>
    </lineage>
</organism>
<reference evidence="1" key="2">
    <citation type="journal article" date="2023" name="BMC Genomics">
        <title>Pest status, molecular evolution, and epigenetic factors derived from the genome assembly of Frankliniella fusca, a thysanopteran phytovirus vector.</title>
        <authorList>
            <person name="Catto M.A."/>
            <person name="Labadie P.E."/>
            <person name="Jacobson A.L."/>
            <person name="Kennedy G.G."/>
            <person name="Srinivasan R."/>
            <person name="Hunt B.G."/>
        </authorList>
    </citation>
    <scope>NUCLEOTIDE SEQUENCE</scope>
    <source>
        <strain evidence="1">PL_HMW_Pooled</strain>
    </source>
</reference>
<evidence type="ECO:0000313" key="2">
    <source>
        <dbReference type="Proteomes" id="UP001219518"/>
    </source>
</evidence>
<keyword evidence="2" id="KW-1185">Reference proteome</keyword>
<protein>
    <submittedName>
        <fullName evidence="1">Recombination protein RecR</fullName>
    </submittedName>
</protein>
<dbReference type="PANTHER" id="PTHR46579:SF1">
    <property type="entry name" value="F5_8 TYPE C DOMAIN-CONTAINING PROTEIN"/>
    <property type="match status" value="1"/>
</dbReference>
<reference evidence="1" key="1">
    <citation type="submission" date="2021-07" db="EMBL/GenBank/DDBJ databases">
        <authorList>
            <person name="Catto M.A."/>
            <person name="Jacobson A."/>
            <person name="Kennedy G."/>
            <person name="Labadie P."/>
            <person name="Hunt B.G."/>
            <person name="Srinivasan R."/>
        </authorList>
    </citation>
    <scope>NUCLEOTIDE SEQUENCE</scope>
    <source>
        <strain evidence="1">PL_HMW_Pooled</strain>
        <tissue evidence="1">Head</tissue>
    </source>
</reference>
<dbReference type="AlphaFoldDB" id="A0AAE1GUV3"/>
<name>A0AAE1GUV3_9NEOP</name>